<evidence type="ECO:0008006" key="4">
    <source>
        <dbReference type="Google" id="ProtNLM"/>
    </source>
</evidence>
<gene>
    <name evidence="2" type="ORF">ACFSC3_07380</name>
</gene>
<accession>A0ABW4NDI8</accession>
<keyword evidence="1" id="KW-0812">Transmembrane</keyword>
<evidence type="ECO:0000313" key="2">
    <source>
        <dbReference type="EMBL" id="MFD1787390.1"/>
    </source>
</evidence>
<organism evidence="2 3">
    <name type="scientific">Sphingomonas floccifaciens</name>
    <dbReference type="NCBI Taxonomy" id="1844115"/>
    <lineage>
        <taxon>Bacteria</taxon>
        <taxon>Pseudomonadati</taxon>
        <taxon>Pseudomonadota</taxon>
        <taxon>Alphaproteobacteria</taxon>
        <taxon>Sphingomonadales</taxon>
        <taxon>Sphingomonadaceae</taxon>
        <taxon>Sphingomonas</taxon>
    </lineage>
</organism>
<dbReference type="EMBL" id="JBHUFC010000003">
    <property type="protein sequence ID" value="MFD1787390.1"/>
    <property type="molecule type" value="Genomic_DNA"/>
</dbReference>
<evidence type="ECO:0000256" key="1">
    <source>
        <dbReference type="SAM" id="Phobius"/>
    </source>
</evidence>
<keyword evidence="1" id="KW-1133">Transmembrane helix</keyword>
<dbReference type="Proteomes" id="UP001597283">
    <property type="component" value="Unassembled WGS sequence"/>
</dbReference>
<keyword evidence="3" id="KW-1185">Reference proteome</keyword>
<name>A0ABW4NDI8_9SPHN</name>
<sequence length="256" mass="26229">MEHPALFVVPHPSGSGTQMVALRIIAGTGLAAAVAVAWAIAPAIGAEDGRSGPRRLTPSVEGIGSFTPASGDPRLAAALARAGVSGNGFRFTPSNAGRAGSRAVTVAVQARSSRSAAVGASDRLAAAAPAATAAPIAYNLGVAVGWKRFAISGDLAKIDLAAQPGSREVADLGLSYTGRSFSGRVKAEAARPTANQPRLTADAPSYSLDLGGAYSITRNLDLTAGVRYKTERDRLPQLAEQRRDSQSVYVGTAFRF</sequence>
<feature type="transmembrane region" description="Helical" evidence="1">
    <location>
        <begin position="20"/>
        <end position="45"/>
    </location>
</feature>
<protein>
    <recommendedName>
        <fullName evidence="4">Porin</fullName>
    </recommendedName>
</protein>
<keyword evidence="1" id="KW-0472">Membrane</keyword>
<comment type="caution">
    <text evidence="2">The sequence shown here is derived from an EMBL/GenBank/DDBJ whole genome shotgun (WGS) entry which is preliminary data.</text>
</comment>
<reference evidence="3" key="1">
    <citation type="journal article" date="2019" name="Int. J. Syst. Evol. Microbiol.">
        <title>The Global Catalogue of Microorganisms (GCM) 10K type strain sequencing project: providing services to taxonomists for standard genome sequencing and annotation.</title>
        <authorList>
            <consortium name="The Broad Institute Genomics Platform"/>
            <consortium name="The Broad Institute Genome Sequencing Center for Infectious Disease"/>
            <person name="Wu L."/>
            <person name="Ma J."/>
        </authorList>
    </citation>
    <scope>NUCLEOTIDE SEQUENCE [LARGE SCALE GENOMIC DNA]</scope>
    <source>
        <strain evidence="3">Q85</strain>
    </source>
</reference>
<evidence type="ECO:0000313" key="3">
    <source>
        <dbReference type="Proteomes" id="UP001597283"/>
    </source>
</evidence>
<proteinExistence type="predicted"/>